<accession>A0A8K0C6Q9</accession>
<dbReference type="PRINTS" id="PR00722">
    <property type="entry name" value="CHYMOTRYPSIN"/>
</dbReference>
<feature type="signal peptide" evidence="7">
    <location>
        <begin position="1"/>
        <end position="18"/>
    </location>
</feature>
<comment type="caution">
    <text evidence="9">The sequence shown here is derived from an EMBL/GenBank/DDBJ whole genome shotgun (WGS) entry which is preliminary data.</text>
</comment>
<dbReference type="CDD" id="cd00190">
    <property type="entry name" value="Tryp_SPc"/>
    <property type="match status" value="1"/>
</dbReference>
<dbReference type="FunFam" id="2.40.10.10:FF:000036">
    <property type="entry name" value="Trypsin beta"/>
    <property type="match status" value="1"/>
</dbReference>
<dbReference type="GO" id="GO:0005576">
    <property type="term" value="C:extracellular region"/>
    <property type="evidence" value="ECO:0007669"/>
    <property type="project" value="UniProtKB-SubCell"/>
</dbReference>
<evidence type="ECO:0000256" key="7">
    <source>
        <dbReference type="SAM" id="SignalP"/>
    </source>
</evidence>
<gene>
    <name evidence="9" type="ORF">ILUMI_24646</name>
</gene>
<dbReference type="GO" id="GO:0006508">
    <property type="term" value="P:proteolysis"/>
    <property type="evidence" value="ECO:0007669"/>
    <property type="project" value="UniProtKB-KW"/>
</dbReference>
<dbReference type="PANTHER" id="PTHR24256">
    <property type="entry name" value="TRYPTASE-RELATED"/>
    <property type="match status" value="1"/>
</dbReference>
<feature type="chain" id="PRO_5035433845" description="Peptidase S1 domain-containing protein" evidence="7">
    <location>
        <begin position="19"/>
        <end position="258"/>
    </location>
</feature>
<keyword evidence="2" id="KW-0645">Protease</keyword>
<evidence type="ECO:0000256" key="1">
    <source>
        <dbReference type="ARBA" id="ARBA00004239"/>
    </source>
</evidence>
<dbReference type="Proteomes" id="UP000801492">
    <property type="component" value="Unassembled WGS sequence"/>
</dbReference>
<organism evidence="9 10">
    <name type="scientific">Ignelater luminosus</name>
    <name type="common">Cucubano</name>
    <name type="synonym">Pyrophorus luminosus</name>
    <dbReference type="NCBI Taxonomy" id="2038154"/>
    <lineage>
        <taxon>Eukaryota</taxon>
        <taxon>Metazoa</taxon>
        <taxon>Ecdysozoa</taxon>
        <taxon>Arthropoda</taxon>
        <taxon>Hexapoda</taxon>
        <taxon>Insecta</taxon>
        <taxon>Pterygota</taxon>
        <taxon>Neoptera</taxon>
        <taxon>Endopterygota</taxon>
        <taxon>Coleoptera</taxon>
        <taxon>Polyphaga</taxon>
        <taxon>Elateriformia</taxon>
        <taxon>Elateroidea</taxon>
        <taxon>Elateridae</taxon>
        <taxon>Agrypninae</taxon>
        <taxon>Pyrophorini</taxon>
        <taxon>Ignelater</taxon>
    </lineage>
</organism>
<keyword evidence="3" id="KW-0378">Hydrolase</keyword>
<dbReference type="EMBL" id="VTPC01090729">
    <property type="protein sequence ID" value="KAF2881528.1"/>
    <property type="molecule type" value="Genomic_DNA"/>
</dbReference>
<dbReference type="SMART" id="SM00020">
    <property type="entry name" value="Tryp_SPc"/>
    <property type="match status" value="1"/>
</dbReference>
<dbReference type="InterPro" id="IPR043504">
    <property type="entry name" value="Peptidase_S1_PA_chymotrypsin"/>
</dbReference>
<comment type="subcellular location">
    <subcellularLocation>
        <location evidence="1">Secreted</location>
        <location evidence="1">Extracellular space</location>
    </subcellularLocation>
</comment>
<sequence>MLVQILLIFMLSMYAANCIRKGNNAKENQFPYQALINYSSLGSICGGVLIHKKFVLTAAHCKLPSKPDKNYKVVLGCYRLTDGGQVINIINFIPHPKFNKFSGTISPHDIALVEMAKSIKQSPAVKPITLGNLEDCDSLGEAIVSGWGARKPYNLKVPNILQHATVSRISNKDCTKQLINVIGDFKPLDDTMICTKSKLNNNQSTCFGDDGGPLVLVANYRLVGIISWYIPPCGLYDAPSVYTSICAHSDFIKQHVHF</sequence>
<dbReference type="PROSITE" id="PS50240">
    <property type="entry name" value="TRYPSIN_DOM"/>
    <property type="match status" value="1"/>
</dbReference>
<evidence type="ECO:0000256" key="3">
    <source>
        <dbReference type="ARBA" id="ARBA00022801"/>
    </source>
</evidence>
<evidence type="ECO:0000313" key="10">
    <source>
        <dbReference type="Proteomes" id="UP000801492"/>
    </source>
</evidence>
<dbReference type="InterPro" id="IPR001314">
    <property type="entry name" value="Peptidase_S1A"/>
</dbReference>
<dbReference type="FunFam" id="2.40.10.10:FF:000068">
    <property type="entry name" value="transmembrane protease serine 2"/>
    <property type="match status" value="1"/>
</dbReference>
<keyword evidence="4" id="KW-0720">Serine protease</keyword>
<feature type="domain" description="Peptidase S1" evidence="8">
    <location>
        <begin position="19"/>
        <end position="257"/>
    </location>
</feature>
<reference evidence="9" key="1">
    <citation type="submission" date="2019-08" db="EMBL/GenBank/DDBJ databases">
        <title>The genome of the North American firefly Photinus pyralis.</title>
        <authorList>
            <consortium name="Photinus pyralis genome working group"/>
            <person name="Fallon T.R."/>
            <person name="Sander Lower S.E."/>
            <person name="Weng J.-K."/>
        </authorList>
    </citation>
    <scope>NUCLEOTIDE SEQUENCE</scope>
    <source>
        <strain evidence="9">TRF0915ILg1</strain>
        <tissue evidence="9">Whole body</tissue>
    </source>
</reference>
<evidence type="ECO:0000313" key="9">
    <source>
        <dbReference type="EMBL" id="KAF2881528.1"/>
    </source>
</evidence>
<dbReference type="Pfam" id="PF00089">
    <property type="entry name" value="Trypsin"/>
    <property type="match status" value="1"/>
</dbReference>
<evidence type="ECO:0000256" key="5">
    <source>
        <dbReference type="ARBA" id="ARBA00023157"/>
    </source>
</evidence>
<dbReference type="AlphaFoldDB" id="A0A8K0C6Q9"/>
<dbReference type="OrthoDB" id="10061449at2759"/>
<dbReference type="InterPro" id="IPR051487">
    <property type="entry name" value="Ser/Thr_Proteases_Immune/Dev"/>
</dbReference>
<dbReference type="PROSITE" id="PS00134">
    <property type="entry name" value="TRYPSIN_HIS"/>
    <property type="match status" value="1"/>
</dbReference>
<dbReference type="Gene3D" id="2.40.10.10">
    <property type="entry name" value="Trypsin-like serine proteases"/>
    <property type="match status" value="1"/>
</dbReference>
<evidence type="ECO:0000256" key="4">
    <source>
        <dbReference type="ARBA" id="ARBA00022825"/>
    </source>
</evidence>
<dbReference type="SUPFAM" id="SSF50494">
    <property type="entry name" value="Trypsin-like serine proteases"/>
    <property type="match status" value="1"/>
</dbReference>
<comment type="similarity">
    <text evidence="6">Belongs to the peptidase S1 family. CLIP subfamily.</text>
</comment>
<protein>
    <recommendedName>
        <fullName evidence="8">Peptidase S1 domain-containing protein</fullName>
    </recommendedName>
</protein>
<dbReference type="InterPro" id="IPR018114">
    <property type="entry name" value="TRYPSIN_HIS"/>
</dbReference>
<keyword evidence="7" id="KW-0732">Signal</keyword>
<keyword evidence="5" id="KW-1015">Disulfide bond</keyword>
<dbReference type="InterPro" id="IPR009003">
    <property type="entry name" value="Peptidase_S1_PA"/>
</dbReference>
<evidence type="ECO:0000256" key="2">
    <source>
        <dbReference type="ARBA" id="ARBA00022670"/>
    </source>
</evidence>
<name>A0A8K0C6Q9_IGNLU</name>
<dbReference type="InterPro" id="IPR001254">
    <property type="entry name" value="Trypsin_dom"/>
</dbReference>
<evidence type="ECO:0000259" key="8">
    <source>
        <dbReference type="PROSITE" id="PS50240"/>
    </source>
</evidence>
<dbReference type="GO" id="GO:0004252">
    <property type="term" value="F:serine-type endopeptidase activity"/>
    <property type="evidence" value="ECO:0007669"/>
    <property type="project" value="InterPro"/>
</dbReference>
<evidence type="ECO:0000256" key="6">
    <source>
        <dbReference type="ARBA" id="ARBA00024195"/>
    </source>
</evidence>
<keyword evidence="10" id="KW-1185">Reference proteome</keyword>
<proteinExistence type="inferred from homology"/>